<keyword evidence="2" id="KW-1185">Reference proteome</keyword>
<evidence type="ECO:0000313" key="1">
    <source>
        <dbReference type="EMBL" id="KAJ2971696.1"/>
    </source>
</evidence>
<name>A0ACC1MZL8_9APHY</name>
<protein>
    <submittedName>
        <fullName evidence="1">Uncharacterized protein</fullName>
    </submittedName>
</protein>
<dbReference type="EMBL" id="JANSHE010005299">
    <property type="protein sequence ID" value="KAJ2971696.1"/>
    <property type="molecule type" value="Genomic_DNA"/>
</dbReference>
<sequence>MDSSPRGSRKGDSKASIEIAPVGLGYDDALSVLASNDSPRLPCCSPRDRVHISRSSSRANINPGADVHAQGGRARDDVRLCIRVRLSGVRIPAHELVQLVLLVKLQRHARLQRRTRVRARARRLPLPCPATHGAPAQARGGCAQGPRTCRR</sequence>
<accession>A0ACC1MZL8</accession>
<proteinExistence type="predicted"/>
<reference evidence="1" key="1">
    <citation type="submission" date="2022-08" db="EMBL/GenBank/DDBJ databases">
        <title>Genome Sequence of Pycnoporus sanguineus.</title>
        <authorList>
            <person name="Buettner E."/>
        </authorList>
    </citation>
    <scope>NUCLEOTIDE SEQUENCE</scope>
    <source>
        <strain evidence="1">CG-C14</strain>
    </source>
</reference>
<gene>
    <name evidence="1" type="ORF">NUW54_g12444</name>
</gene>
<comment type="caution">
    <text evidence="1">The sequence shown here is derived from an EMBL/GenBank/DDBJ whole genome shotgun (WGS) entry which is preliminary data.</text>
</comment>
<evidence type="ECO:0000313" key="2">
    <source>
        <dbReference type="Proteomes" id="UP001144978"/>
    </source>
</evidence>
<dbReference type="Proteomes" id="UP001144978">
    <property type="component" value="Unassembled WGS sequence"/>
</dbReference>
<organism evidence="1 2">
    <name type="scientific">Trametes sanguinea</name>
    <dbReference type="NCBI Taxonomy" id="158606"/>
    <lineage>
        <taxon>Eukaryota</taxon>
        <taxon>Fungi</taxon>
        <taxon>Dikarya</taxon>
        <taxon>Basidiomycota</taxon>
        <taxon>Agaricomycotina</taxon>
        <taxon>Agaricomycetes</taxon>
        <taxon>Polyporales</taxon>
        <taxon>Polyporaceae</taxon>
        <taxon>Trametes</taxon>
    </lineage>
</organism>